<dbReference type="OrthoDB" id="5384780at2759"/>
<feature type="compositionally biased region" description="Basic and acidic residues" evidence="1">
    <location>
        <begin position="106"/>
        <end position="128"/>
    </location>
</feature>
<reference evidence="2 3" key="1">
    <citation type="submission" date="2013-05" db="EMBL/GenBank/DDBJ databases">
        <title>Drechslerella stenobrocha genome reveals carnivorous origination and mechanical trapping mechanism of predatory fungi.</title>
        <authorList>
            <person name="Liu X."/>
            <person name="Zhang W."/>
            <person name="Liu K."/>
        </authorList>
    </citation>
    <scope>NUCLEOTIDE SEQUENCE [LARGE SCALE GENOMIC DNA]</scope>
    <source>
        <strain evidence="2 3">248</strain>
    </source>
</reference>
<gene>
    <name evidence="2" type="ORF">DRE_01466</name>
</gene>
<dbReference type="HOGENOM" id="CLU_1578506_0_0_1"/>
<evidence type="ECO:0000313" key="2">
    <source>
        <dbReference type="EMBL" id="EWC43579.1"/>
    </source>
</evidence>
<name>W7HKN6_9PEZI</name>
<protein>
    <submittedName>
        <fullName evidence="2">Uncharacterized protein</fullName>
    </submittedName>
</protein>
<feature type="compositionally biased region" description="Acidic residues" evidence="1">
    <location>
        <begin position="129"/>
        <end position="139"/>
    </location>
</feature>
<dbReference type="AlphaFoldDB" id="W7HKN6"/>
<proteinExistence type="predicted"/>
<dbReference type="Proteomes" id="UP000024837">
    <property type="component" value="Unassembled WGS sequence"/>
</dbReference>
<organism evidence="2 3">
    <name type="scientific">Drechslerella stenobrocha 248</name>
    <dbReference type="NCBI Taxonomy" id="1043628"/>
    <lineage>
        <taxon>Eukaryota</taxon>
        <taxon>Fungi</taxon>
        <taxon>Dikarya</taxon>
        <taxon>Ascomycota</taxon>
        <taxon>Pezizomycotina</taxon>
        <taxon>Orbiliomycetes</taxon>
        <taxon>Orbiliales</taxon>
        <taxon>Orbiliaceae</taxon>
        <taxon>Drechslerella</taxon>
    </lineage>
</organism>
<accession>W7HKN6</accession>
<feature type="compositionally biased region" description="Basic residues" evidence="1">
    <location>
        <begin position="30"/>
        <end position="40"/>
    </location>
</feature>
<evidence type="ECO:0000256" key="1">
    <source>
        <dbReference type="SAM" id="MobiDB-lite"/>
    </source>
</evidence>
<evidence type="ECO:0000313" key="3">
    <source>
        <dbReference type="Proteomes" id="UP000024837"/>
    </source>
</evidence>
<sequence>MQRLSRESLRAGPPKSRDPLSPIIYDTSRQAKKAYNRRKVTPVSAAEKRRIERLRELDERAEKIRCKEERKKQNALKRKQKEEKEGPKKLVKITSSQPELSKFFATKKEHAPATPKREEDRDGFREAEEPSEDPEEQSEPEAGLHIQLQYCLAHNIDILTLLLRQPAFL</sequence>
<dbReference type="EMBL" id="KI966457">
    <property type="protein sequence ID" value="EWC43579.1"/>
    <property type="molecule type" value="Genomic_DNA"/>
</dbReference>
<keyword evidence="3" id="KW-1185">Reference proteome</keyword>
<feature type="compositionally biased region" description="Basic and acidic residues" evidence="1">
    <location>
        <begin position="46"/>
        <end position="72"/>
    </location>
</feature>
<feature type="region of interest" description="Disordered" evidence="1">
    <location>
        <begin position="1"/>
        <end position="142"/>
    </location>
</feature>